<evidence type="ECO:0000256" key="1">
    <source>
        <dbReference type="ARBA" id="ARBA00004496"/>
    </source>
</evidence>
<feature type="domain" description="SAM" evidence="6">
    <location>
        <begin position="20"/>
        <end position="79"/>
    </location>
</feature>
<dbReference type="SMART" id="SM00454">
    <property type="entry name" value="SAM"/>
    <property type="match status" value="1"/>
</dbReference>
<proteinExistence type="predicted"/>
<dbReference type="CDD" id="cd09527">
    <property type="entry name" value="SAM_Samd5"/>
    <property type="match status" value="1"/>
</dbReference>
<evidence type="ECO:0000256" key="3">
    <source>
        <dbReference type="ARBA" id="ARBA00065890"/>
    </source>
</evidence>
<evidence type="ECO:0000256" key="4">
    <source>
        <dbReference type="ARBA" id="ARBA00073398"/>
    </source>
</evidence>
<reference evidence="7" key="2">
    <citation type="submission" date="2025-09" db="UniProtKB">
        <authorList>
            <consortium name="Ensembl"/>
        </authorList>
    </citation>
    <scope>IDENTIFICATION</scope>
</reference>
<comment type="subunit">
    <text evidence="3">Interacts promiscuously (via SAM domain) with EPHA5, EPHA6, EPHA7, EPHA8, EPHB1, EPHB2, EPHB3 and EPHB4 (via SAM domain) (in vitro).</text>
</comment>
<feature type="compositionally biased region" description="Polar residues" evidence="5">
    <location>
        <begin position="320"/>
        <end position="348"/>
    </location>
</feature>
<feature type="compositionally biased region" description="Low complexity" evidence="5">
    <location>
        <begin position="483"/>
        <end position="501"/>
    </location>
</feature>
<dbReference type="PROSITE" id="PS50105">
    <property type="entry name" value="SAM_DOMAIN"/>
    <property type="match status" value="1"/>
</dbReference>
<dbReference type="FunFam" id="1.10.150.50:FF:000055">
    <property type="entry name" value="Sterile alpha motif domain containing 5"/>
    <property type="match status" value="1"/>
</dbReference>
<organism evidence="7 8">
    <name type="scientific">Oncorhynchus tshawytscha</name>
    <name type="common">Chinook salmon</name>
    <name type="synonym">Salmo tshawytscha</name>
    <dbReference type="NCBI Taxonomy" id="74940"/>
    <lineage>
        <taxon>Eukaryota</taxon>
        <taxon>Metazoa</taxon>
        <taxon>Chordata</taxon>
        <taxon>Craniata</taxon>
        <taxon>Vertebrata</taxon>
        <taxon>Euteleostomi</taxon>
        <taxon>Actinopterygii</taxon>
        <taxon>Neopterygii</taxon>
        <taxon>Teleostei</taxon>
        <taxon>Protacanthopterygii</taxon>
        <taxon>Salmoniformes</taxon>
        <taxon>Salmonidae</taxon>
        <taxon>Salmoninae</taxon>
        <taxon>Oncorhynchus</taxon>
    </lineage>
</organism>
<dbReference type="GO" id="GO:0005737">
    <property type="term" value="C:cytoplasm"/>
    <property type="evidence" value="ECO:0007669"/>
    <property type="project" value="UniProtKB-SubCell"/>
</dbReference>
<dbReference type="PANTHER" id="PTHR12301:SF8">
    <property type="entry name" value="STERILE ALPHA MOTIF DOMAIN-CONTAINING PROTEIN 5"/>
    <property type="match status" value="1"/>
</dbReference>
<evidence type="ECO:0000256" key="5">
    <source>
        <dbReference type="SAM" id="MobiDB-lite"/>
    </source>
</evidence>
<dbReference type="Pfam" id="PF00536">
    <property type="entry name" value="SAM_1"/>
    <property type="match status" value="1"/>
</dbReference>
<feature type="region of interest" description="Disordered" evidence="5">
    <location>
        <begin position="482"/>
        <end position="538"/>
    </location>
</feature>
<dbReference type="PANTHER" id="PTHR12301">
    <property type="entry name" value="SAM-DOMAIN, SH3 AND NUCLEAR LOCALIZATION SIGNALS PROTEIN RELATED"/>
    <property type="match status" value="1"/>
</dbReference>
<dbReference type="Proteomes" id="UP000694402">
    <property type="component" value="Unassembled WGS sequence"/>
</dbReference>
<accession>A0A8C8F940</accession>
<evidence type="ECO:0000259" key="6">
    <source>
        <dbReference type="PROSITE" id="PS50105"/>
    </source>
</evidence>
<feature type="compositionally biased region" description="Basic and acidic residues" evidence="5">
    <location>
        <begin position="527"/>
        <end position="538"/>
    </location>
</feature>
<dbReference type="Ensembl" id="ENSOTST00005033416.2">
    <property type="protein sequence ID" value="ENSOTSP00005030854.2"/>
    <property type="gene ID" value="ENSOTSG00005014517.2"/>
</dbReference>
<feature type="region of interest" description="Disordered" evidence="5">
    <location>
        <begin position="217"/>
        <end position="247"/>
    </location>
</feature>
<name>A0A8C8F940_ONCTS</name>
<feature type="compositionally biased region" description="Basic and acidic residues" evidence="5">
    <location>
        <begin position="225"/>
        <end position="237"/>
    </location>
</feature>
<comment type="subcellular location">
    <subcellularLocation>
        <location evidence="1">Cytoplasm</location>
    </subcellularLocation>
</comment>
<evidence type="ECO:0000313" key="7">
    <source>
        <dbReference type="Ensembl" id="ENSOTSP00005030854.2"/>
    </source>
</evidence>
<sequence length="593" mass="65726">MHGKHCSSYVKMMRTGPGLVYEWLQNLKLPQYLEGFVDNGYDDLEVCKQIGDPDLDAIGVHVQHHRQKLLDAVKRLREQEKEKSRGLYFTLEPLNPLYPSSCRPSLGTNIMHITECENDLQGSSSWTESNQEEVEIGAHQRFHQESSCPKNNNLSFTDCKEVVTYPKLKLKLLIRDKLVKDGIDLSEPPYTHKEKVDLVPTSLHLRSQIQESLGLSCSNAASTPETERRLAMHKSSDDGSGGKWDEKRHKNKSFWQNFRKSQKGVMRQNSKGGEDIGFVASDITMSDEERIQLMMMVKEKMISVEEALARLKEFETQSRQTCSTDLTEWSDAPSPTLNESSTSNQLCEQSDGEQEESGTFRRLHKLVTSSRRVRKKLIRIDESKNPGSEESLSMDGPILGDTMSSLPLYSGVQKKQPMSGGCHHVDSLASSLHNQLTYDLQDSDNLTTSPSSSSSLDACSSATHTHSLDTVSITSQQLFRAFSKTGGSSPRSSSPACSPGSHPDTVRGEGRATGAGGTGSSMSEIEVGGRGDGPRMARSVTDGEIRRVLSPLSYHGVSSLWLLWKWRPAIVVHDIGNRVPFGTQAFVCGLCSL</sequence>
<evidence type="ECO:0000256" key="2">
    <source>
        <dbReference type="ARBA" id="ARBA00022490"/>
    </source>
</evidence>
<dbReference type="InterPro" id="IPR001660">
    <property type="entry name" value="SAM"/>
</dbReference>
<dbReference type="InterPro" id="IPR051725">
    <property type="entry name" value="SAM-SH3_domain_protein"/>
</dbReference>
<protein>
    <recommendedName>
        <fullName evidence="4">Sterile alpha motif domain-containing protein 5</fullName>
    </recommendedName>
</protein>
<keyword evidence="8" id="KW-1185">Reference proteome</keyword>
<dbReference type="GeneTree" id="ENSGT00940000156778"/>
<dbReference type="AlphaFoldDB" id="A0A8C8F940"/>
<evidence type="ECO:0000313" key="8">
    <source>
        <dbReference type="Proteomes" id="UP000694402"/>
    </source>
</evidence>
<keyword evidence="2" id="KW-0963">Cytoplasm</keyword>
<reference evidence="7" key="1">
    <citation type="submission" date="2025-08" db="UniProtKB">
        <authorList>
            <consortium name="Ensembl"/>
        </authorList>
    </citation>
    <scope>IDENTIFICATION</scope>
</reference>
<dbReference type="InterPro" id="IPR013761">
    <property type="entry name" value="SAM/pointed_sf"/>
</dbReference>
<dbReference type="Gene3D" id="1.10.150.50">
    <property type="entry name" value="Transcription Factor, Ets-1"/>
    <property type="match status" value="1"/>
</dbReference>
<gene>
    <name evidence="7" type="primary">LOC112256916</name>
</gene>
<dbReference type="SUPFAM" id="SSF47769">
    <property type="entry name" value="SAM/Pointed domain"/>
    <property type="match status" value="1"/>
</dbReference>
<feature type="region of interest" description="Disordered" evidence="5">
    <location>
        <begin position="320"/>
        <end position="360"/>
    </location>
</feature>